<keyword evidence="3" id="KW-1003">Cell membrane</keyword>
<feature type="transmembrane region" description="Helical" evidence="7">
    <location>
        <begin position="128"/>
        <end position="146"/>
    </location>
</feature>
<protein>
    <submittedName>
        <fullName evidence="9">DedA family protein</fullName>
    </submittedName>
</protein>
<keyword evidence="4 7" id="KW-0812">Transmembrane</keyword>
<feature type="domain" description="VTT" evidence="8">
    <location>
        <begin position="24"/>
        <end position="148"/>
    </location>
</feature>
<evidence type="ECO:0000256" key="3">
    <source>
        <dbReference type="ARBA" id="ARBA00022475"/>
    </source>
</evidence>
<organism evidence="9 10">
    <name type="scientific">Allokutzneria multivorans</name>
    <dbReference type="NCBI Taxonomy" id="1142134"/>
    <lineage>
        <taxon>Bacteria</taxon>
        <taxon>Bacillati</taxon>
        <taxon>Actinomycetota</taxon>
        <taxon>Actinomycetes</taxon>
        <taxon>Pseudonocardiales</taxon>
        <taxon>Pseudonocardiaceae</taxon>
        <taxon>Allokutzneria</taxon>
    </lineage>
</organism>
<evidence type="ECO:0000259" key="8">
    <source>
        <dbReference type="Pfam" id="PF09335"/>
    </source>
</evidence>
<evidence type="ECO:0000256" key="2">
    <source>
        <dbReference type="ARBA" id="ARBA00010792"/>
    </source>
</evidence>
<sequence>MSFAQAPELALLMMFIIAAVPLLPTEAAVIGCAVLAANGEVHLVTVILVATAGCLASDLFNYSIGSRLGMRAVKRFESKPRTAAALGWLRRQLDNRGEPMMVAGRFIPGGGIVGAVFAGAFRMGMPRFLPVATIGSALWSTYATLIGYTGGQLISEPFVAIALSIGMTVLVSLPIGYAVKRAQAKDAVRERAAADYRSGAF</sequence>
<dbReference type="Pfam" id="PF09335">
    <property type="entry name" value="VTT_dom"/>
    <property type="match status" value="1"/>
</dbReference>
<gene>
    <name evidence="9" type="ORF">GCM10022247_13920</name>
</gene>
<comment type="similarity">
    <text evidence="2">Belongs to the DedA family.</text>
</comment>
<proteinExistence type="inferred from homology"/>
<dbReference type="InterPro" id="IPR051311">
    <property type="entry name" value="DedA_domain"/>
</dbReference>
<feature type="transmembrane region" description="Helical" evidence="7">
    <location>
        <begin position="158"/>
        <end position="179"/>
    </location>
</feature>
<keyword evidence="6 7" id="KW-0472">Membrane</keyword>
<evidence type="ECO:0000256" key="5">
    <source>
        <dbReference type="ARBA" id="ARBA00022989"/>
    </source>
</evidence>
<evidence type="ECO:0000256" key="1">
    <source>
        <dbReference type="ARBA" id="ARBA00004651"/>
    </source>
</evidence>
<evidence type="ECO:0000256" key="7">
    <source>
        <dbReference type="SAM" id="Phobius"/>
    </source>
</evidence>
<evidence type="ECO:0000256" key="6">
    <source>
        <dbReference type="ARBA" id="ARBA00023136"/>
    </source>
</evidence>
<dbReference type="PANTHER" id="PTHR42709:SF6">
    <property type="entry name" value="UNDECAPRENYL PHOSPHATE TRANSPORTER A"/>
    <property type="match status" value="1"/>
</dbReference>
<evidence type="ECO:0000313" key="10">
    <source>
        <dbReference type="Proteomes" id="UP001501747"/>
    </source>
</evidence>
<dbReference type="Proteomes" id="UP001501747">
    <property type="component" value="Unassembled WGS sequence"/>
</dbReference>
<keyword evidence="5 7" id="KW-1133">Transmembrane helix</keyword>
<dbReference type="RefSeq" id="WP_344871806.1">
    <property type="nucleotide sequence ID" value="NZ_BAABAL010000005.1"/>
</dbReference>
<keyword evidence="10" id="KW-1185">Reference proteome</keyword>
<comment type="caution">
    <text evidence="9">The sequence shown here is derived from an EMBL/GenBank/DDBJ whole genome shotgun (WGS) entry which is preliminary data.</text>
</comment>
<reference evidence="10" key="1">
    <citation type="journal article" date="2019" name="Int. J. Syst. Evol. Microbiol.">
        <title>The Global Catalogue of Microorganisms (GCM) 10K type strain sequencing project: providing services to taxonomists for standard genome sequencing and annotation.</title>
        <authorList>
            <consortium name="The Broad Institute Genomics Platform"/>
            <consortium name="The Broad Institute Genome Sequencing Center for Infectious Disease"/>
            <person name="Wu L."/>
            <person name="Ma J."/>
        </authorList>
    </citation>
    <scope>NUCLEOTIDE SEQUENCE [LARGE SCALE GENOMIC DNA]</scope>
    <source>
        <strain evidence="10">JCM 17342</strain>
    </source>
</reference>
<feature type="transmembrane region" description="Helical" evidence="7">
    <location>
        <begin position="43"/>
        <end position="64"/>
    </location>
</feature>
<name>A0ABP7RBJ8_9PSEU</name>
<dbReference type="InterPro" id="IPR032816">
    <property type="entry name" value="VTT_dom"/>
</dbReference>
<accession>A0ABP7RBJ8</accession>
<evidence type="ECO:0000256" key="4">
    <source>
        <dbReference type="ARBA" id="ARBA00022692"/>
    </source>
</evidence>
<evidence type="ECO:0000313" key="9">
    <source>
        <dbReference type="EMBL" id="GAA3995328.1"/>
    </source>
</evidence>
<feature type="transmembrane region" description="Helical" evidence="7">
    <location>
        <begin position="102"/>
        <end position="121"/>
    </location>
</feature>
<comment type="subcellular location">
    <subcellularLocation>
        <location evidence="1">Cell membrane</location>
        <topology evidence="1">Multi-pass membrane protein</topology>
    </subcellularLocation>
</comment>
<dbReference type="PANTHER" id="PTHR42709">
    <property type="entry name" value="ALKALINE PHOSPHATASE LIKE PROTEIN"/>
    <property type="match status" value="1"/>
</dbReference>
<feature type="transmembrane region" description="Helical" evidence="7">
    <location>
        <begin position="12"/>
        <end position="36"/>
    </location>
</feature>
<dbReference type="EMBL" id="BAABAL010000005">
    <property type="protein sequence ID" value="GAA3995328.1"/>
    <property type="molecule type" value="Genomic_DNA"/>
</dbReference>